<feature type="binding site" evidence="8">
    <location>
        <position position="391"/>
    </location>
    <ligand>
        <name>Cu cation</name>
        <dbReference type="ChEBI" id="CHEBI:23378"/>
    </ligand>
</feature>
<evidence type="ECO:0000256" key="3">
    <source>
        <dbReference type="ARBA" id="ARBA00022448"/>
    </source>
</evidence>
<dbReference type="PRINTS" id="PR00156">
    <property type="entry name" value="COPPERBLUE"/>
</dbReference>
<comment type="caution">
    <text evidence="11">The sequence shown here is derived from an EMBL/GenBank/DDBJ whole genome shotgun (WGS) entry which is preliminary data.</text>
</comment>
<keyword evidence="7 9" id="KW-0793">Thylakoid</keyword>
<dbReference type="PANTHER" id="PTHR17985">
    <property type="entry name" value="SER/THR-RICH PROTEIN T10 IN DGCR REGION"/>
    <property type="match status" value="1"/>
</dbReference>
<feature type="domain" description="Blue (type 1) copper" evidence="10">
    <location>
        <begin position="356"/>
        <end position="453"/>
    </location>
</feature>
<dbReference type="GO" id="GO:0009535">
    <property type="term" value="C:chloroplast thylakoid membrane"/>
    <property type="evidence" value="ECO:0007669"/>
    <property type="project" value="UniProtKB-SubCell"/>
</dbReference>
<comment type="cofactor">
    <cofactor evidence="8">
        <name>Cu(2+)</name>
        <dbReference type="ChEBI" id="CHEBI:29036"/>
    </cofactor>
    <text evidence="8">The crystal structure with reduced Cu(1+) has also been determined.</text>
</comment>
<comment type="subcellular location">
    <subcellularLocation>
        <location evidence="1 9">Plastid</location>
        <location evidence="1 9">Chloroplast thylakoid membrane</location>
        <topology evidence="1 9">Peripheral membrane protein</topology>
        <orientation evidence="1 9">Lumenal side</orientation>
    </subcellularLocation>
</comment>
<dbReference type="PROSITE" id="PS00196">
    <property type="entry name" value="COPPER_BLUE"/>
    <property type="match status" value="1"/>
</dbReference>
<dbReference type="PANTHER" id="PTHR17985:SF8">
    <property type="entry name" value="TRANSPORT AND GOLGI ORGANIZATION PROTEIN 2 HOMOLOG"/>
    <property type="match status" value="1"/>
</dbReference>
<proteinExistence type="inferred from homology"/>
<dbReference type="AlphaFoldDB" id="A0A8S9GST5"/>
<organism evidence="11">
    <name type="scientific">Brassica cretica</name>
    <name type="common">Mustard</name>
    <dbReference type="NCBI Taxonomy" id="69181"/>
    <lineage>
        <taxon>Eukaryota</taxon>
        <taxon>Viridiplantae</taxon>
        <taxon>Streptophyta</taxon>
        <taxon>Embryophyta</taxon>
        <taxon>Tracheophyta</taxon>
        <taxon>Spermatophyta</taxon>
        <taxon>Magnoliopsida</taxon>
        <taxon>eudicotyledons</taxon>
        <taxon>Gunneridae</taxon>
        <taxon>Pentapetalae</taxon>
        <taxon>rosids</taxon>
        <taxon>malvids</taxon>
        <taxon>Brassicales</taxon>
        <taxon>Brassicaceae</taxon>
        <taxon>Brassiceae</taxon>
        <taxon>Brassica</taxon>
    </lineage>
</organism>
<evidence type="ECO:0000256" key="6">
    <source>
        <dbReference type="ARBA" id="ARBA00023008"/>
    </source>
</evidence>
<dbReference type="InterPro" id="IPR008551">
    <property type="entry name" value="TANGO2"/>
</dbReference>
<gene>
    <name evidence="11" type="ORF">F2Q70_00020214</name>
</gene>
<evidence type="ECO:0000256" key="2">
    <source>
        <dbReference type="ARBA" id="ARBA00005338"/>
    </source>
</evidence>
<dbReference type="Pfam" id="PF00127">
    <property type="entry name" value="Copper-bind"/>
    <property type="match status" value="1"/>
</dbReference>
<dbReference type="InterPro" id="IPR008972">
    <property type="entry name" value="Cupredoxin"/>
</dbReference>
<protein>
    <recommendedName>
        <fullName evidence="9">Plastocyanin</fullName>
    </recommendedName>
</protein>
<keyword evidence="6 8" id="KW-0186">Copper</keyword>
<keyword evidence="9" id="KW-0472">Membrane</keyword>
<evidence type="ECO:0000256" key="4">
    <source>
        <dbReference type="ARBA" id="ARBA00022723"/>
    </source>
</evidence>
<dbReference type="Gene3D" id="2.60.40.420">
    <property type="entry name" value="Cupredoxins - blue copper proteins"/>
    <property type="match status" value="1"/>
</dbReference>
<name>A0A8S9GST5_BRACR</name>
<evidence type="ECO:0000313" key="11">
    <source>
        <dbReference type="EMBL" id="KAF2547288.1"/>
    </source>
</evidence>
<dbReference type="CDD" id="cd04219">
    <property type="entry name" value="Plastocyanin"/>
    <property type="match status" value="1"/>
</dbReference>
<evidence type="ECO:0000256" key="7">
    <source>
        <dbReference type="ARBA" id="ARBA00023078"/>
    </source>
</evidence>
<feature type="binding site" evidence="8">
    <location>
        <position position="446"/>
    </location>
    <ligand>
        <name>Cu cation</name>
        <dbReference type="ChEBI" id="CHEBI:23378"/>
    </ligand>
</feature>
<dbReference type="GO" id="GO:0005507">
    <property type="term" value="F:copper ion binding"/>
    <property type="evidence" value="ECO:0007669"/>
    <property type="project" value="UniProtKB-UniRule"/>
</dbReference>
<evidence type="ECO:0000256" key="9">
    <source>
        <dbReference type="RuleBase" id="RU363020"/>
    </source>
</evidence>
<feature type="binding site" evidence="8">
    <location>
        <position position="438"/>
    </location>
    <ligand>
        <name>Cu cation</name>
        <dbReference type="ChEBI" id="CHEBI:23378"/>
    </ligand>
</feature>
<dbReference type="InterPro" id="IPR002387">
    <property type="entry name" value="Plastocyanin"/>
</dbReference>
<keyword evidence="4 8" id="KW-0479">Metal-binding</keyword>
<dbReference type="PRINTS" id="PR00157">
    <property type="entry name" value="PLASTOCYANIN"/>
</dbReference>
<evidence type="ECO:0000256" key="1">
    <source>
        <dbReference type="ARBA" id="ARBA00004622"/>
    </source>
</evidence>
<feature type="binding site" evidence="8">
    <location>
        <position position="441"/>
    </location>
    <ligand>
        <name>Cu cation</name>
        <dbReference type="ChEBI" id="CHEBI:23378"/>
    </ligand>
</feature>
<keyword evidence="5 9" id="KW-0249">Electron transport</keyword>
<dbReference type="InterPro" id="IPR001235">
    <property type="entry name" value="Copper_blue_Plastocyanin"/>
</dbReference>
<dbReference type="InterPro" id="IPR000923">
    <property type="entry name" value="BlueCu_1"/>
</dbReference>
<comment type="similarity">
    <text evidence="2 9">Belongs to the plastocyanin family.</text>
</comment>
<dbReference type="SUPFAM" id="SSF49503">
    <property type="entry name" value="Cupredoxins"/>
    <property type="match status" value="1"/>
</dbReference>
<dbReference type="EMBL" id="QGKY02001925">
    <property type="protein sequence ID" value="KAF2547288.1"/>
    <property type="molecule type" value="Genomic_DNA"/>
</dbReference>
<comment type="function">
    <text evidence="9">Participates in electron transfer between P700 and the cytochrome b6-f complex in photosystem I.</text>
</comment>
<evidence type="ECO:0000256" key="8">
    <source>
        <dbReference type="PIRSR" id="PIRSR602387-1"/>
    </source>
</evidence>
<keyword evidence="3 9" id="KW-0813">Transport</keyword>
<dbReference type="GO" id="GO:0009055">
    <property type="term" value="F:electron transfer activity"/>
    <property type="evidence" value="ECO:0007669"/>
    <property type="project" value="UniProtKB-UniRule"/>
</dbReference>
<dbReference type="NCBIfam" id="TIGR02656">
    <property type="entry name" value="cyanin_plasto"/>
    <property type="match status" value="1"/>
</dbReference>
<accession>A0A8S9GST5</accession>
<dbReference type="InterPro" id="IPR028871">
    <property type="entry name" value="BlueCu_1_BS"/>
</dbReference>
<evidence type="ECO:0000259" key="10">
    <source>
        <dbReference type="Pfam" id="PF00127"/>
    </source>
</evidence>
<reference evidence="11" key="1">
    <citation type="submission" date="2019-12" db="EMBL/GenBank/DDBJ databases">
        <title>Genome sequencing and annotation of Brassica cretica.</title>
        <authorList>
            <person name="Studholme D.J."/>
            <person name="Sarris P.F."/>
        </authorList>
    </citation>
    <scope>NUCLEOTIDE SEQUENCE</scope>
    <source>
        <strain evidence="11">PFS-102/07</strain>
        <tissue evidence="11">Leaf</tissue>
    </source>
</reference>
<dbReference type="Pfam" id="PF05742">
    <property type="entry name" value="TANGO2"/>
    <property type="match status" value="1"/>
</dbReference>
<evidence type="ECO:0000256" key="5">
    <source>
        <dbReference type="ARBA" id="ARBA00022982"/>
    </source>
</evidence>
<sequence length="453" mass="49933">MGIAAFEWGERQLKLLYNRDNFDTWKVLSGWAQPNGGTWCGISRNGRVAFLVDAMIFDGLNNCVSLPAEFLQGHMSPQDFANEIATDPLRYTGMTFKLIVADITSNSMFYINKLSATVPHVRTEQVAFGVHILSYSGLDGHLPNDLRLKDFFNEMIDEYKNEEQPSLREIAERFVYDPTEAVEGNKLTSFFVDFEVRELNSNWLPIKEGRYRTTSTTALTVKPTNEVKFYERYLENGEWRDHESHALRYLIFSLSPHKTNTPHNFSIDTKISKKKRSKSKPLIFIMASVTSATVAIPSFTGLKSTISKPSAVVRIPTKAATSSSKLTVKSSLKSFGVAAVAAAASIALAGNAMAIDVLLGSGEGALAFVPNEFTIAKGEKIVFKNNAGFPHNVVFDEDEIPSGVDASKISMDEQDLLNAAGETYEVALTEPGTYSFYCAPHQGAGMVGKVTVN</sequence>